<organism evidence="2 3">
    <name type="scientific">Nocardioides hwasunensis</name>
    <dbReference type="NCBI Taxonomy" id="397258"/>
    <lineage>
        <taxon>Bacteria</taxon>
        <taxon>Bacillati</taxon>
        <taxon>Actinomycetota</taxon>
        <taxon>Actinomycetes</taxon>
        <taxon>Propionibacteriales</taxon>
        <taxon>Nocardioidaceae</taxon>
        <taxon>Nocardioides</taxon>
    </lineage>
</organism>
<evidence type="ECO:0000313" key="2">
    <source>
        <dbReference type="EMBL" id="MBD3915529.1"/>
    </source>
</evidence>
<reference evidence="2 3" key="1">
    <citation type="submission" date="2020-09" db="EMBL/GenBank/DDBJ databases">
        <title>novel species in genus Nocardioides.</title>
        <authorList>
            <person name="Zhang G."/>
        </authorList>
    </citation>
    <scope>NUCLEOTIDE SEQUENCE [LARGE SCALE GENOMIC DNA]</scope>
    <source>
        <strain evidence="2 3">19197</strain>
    </source>
</reference>
<dbReference type="RefSeq" id="WP_191199864.1">
    <property type="nucleotide sequence ID" value="NZ_BAAAPA010000008.1"/>
</dbReference>
<sequence>MPLASRPRLVLLEIAIAAGLVAWVFGGAWLPVGAATSAVCAVLALVTVHGRPLYGVIRSWFGMRLRRPRGRREAARPGDQFRVVTVPSAGRGAAVGVIQGETTWSVPLEMPLSSVLNDDAPIDLDRLAALLRIEGVPLANVRVVTVVWPAMPAAESLVGPGARPAQRASRHLVLTLDTAYAADVIVERGGTPAIHQILRRCVLRAEELLHVTGVEVRRLSERAVAAAAAGAVGRTVTGPDVSLFATGESMGQVELADGAAHTFAVTGSDVLLRLAELAQQVPAPVVATSVVLQSDDTGRTPTVTVLMRVSGPTEVVGNAVASLGATAALLGLRVAPVVGDQLPLLQATTLLGVPRERAA</sequence>
<dbReference type="EMBL" id="JACXYY010000005">
    <property type="protein sequence ID" value="MBD3915529.1"/>
    <property type="molecule type" value="Genomic_DNA"/>
</dbReference>
<dbReference type="Proteomes" id="UP000649289">
    <property type="component" value="Unassembled WGS sequence"/>
</dbReference>
<gene>
    <name evidence="2" type="ORF">IEZ25_12975</name>
</gene>
<evidence type="ECO:0008006" key="4">
    <source>
        <dbReference type="Google" id="ProtNLM"/>
    </source>
</evidence>
<evidence type="ECO:0000256" key="1">
    <source>
        <dbReference type="SAM" id="Phobius"/>
    </source>
</evidence>
<keyword evidence="3" id="KW-1185">Reference proteome</keyword>
<keyword evidence="1" id="KW-0472">Membrane</keyword>
<comment type="caution">
    <text evidence="2">The sequence shown here is derived from an EMBL/GenBank/DDBJ whole genome shotgun (WGS) entry which is preliminary data.</text>
</comment>
<feature type="transmembrane region" description="Helical" evidence="1">
    <location>
        <begin position="36"/>
        <end position="57"/>
    </location>
</feature>
<protein>
    <recommendedName>
        <fullName evidence="4">Type VII secretion protein EccE</fullName>
    </recommendedName>
</protein>
<feature type="transmembrane region" description="Helical" evidence="1">
    <location>
        <begin position="9"/>
        <end position="30"/>
    </location>
</feature>
<proteinExistence type="predicted"/>
<keyword evidence="1" id="KW-1133">Transmembrane helix</keyword>
<name>A0ABR8MN69_9ACTN</name>
<keyword evidence="1" id="KW-0812">Transmembrane</keyword>
<evidence type="ECO:0000313" key="3">
    <source>
        <dbReference type="Proteomes" id="UP000649289"/>
    </source>
</evidence>
<accession>A0ABR8MN69</accession>